<dbReference type="EnsemblPlants" id="AES98532">
    <property type="protein sequence ID" value="AES98532"/>
    <property type="gene ID" value="MTR_5g069670"/>
</dbReference>
<gene>
    <name evidence="1" type="ordered locus">MTR_5g069670</name>
</gene>
<sequence>MNLWDRWVIGELGRPLASNFEQPHKQERRHTLIQNLKVGEASVDQIISHQYQQLLKTILHQ</sequence>
<name>G7KE41_MEDTR</name>
<dbReference type="EMBL" id="CM001221">
    <property type="protein sequence ID" value="AES98532.1"/>
    <property type="molecule type" value="Genomic_DNA"/>
</dbReference>
<dbReference type="PaxDb" id="3880-AES98532"/>
<dbReference type="Proteomes" id="UP000002051">
    <property type="component" value="Chromosome 5"/>
</dbReference>
<accession>G7KE41</accession>
<reference evidence="2" key="3">
    <citation type="submission" date="2015-04" db="UniProtKB">
        <authorList>
            <consortium name="EnsemblPlants"/>
        </authorList>
    </citation>
    <scope>IDENTIFICATION</scope>
    <source>
        <strain evidence="2">cv. Jemalong A17</strain>
    </source>
</reference>
<evidence type="ECO:0000313" key="3">
    <source>
        <dbReference type="Proteomes" id="UP000002051"/>
    </source>
</evidence>
<proteinExistence type="predicted"/>
<keyword evidence="3" id="KW-1185">Reference proteome</keyword>
<organism evidence="1 3">
    <name type="scientific">Medicago truncatula</name>
    <name type="common">Barrel medic</name>
    <name type="synonym">Medicago tribuloides</name>
    <dbReference type="NCBI Taxonomy" id="3880"/>
    <lineage>
        <taxon>Eukaryota</taxon>
        <taxon>Viridiplantae</taxon>
        <taxon>Streptophyta</taxon>
        <taxon>Embryophyta</taxon>
        <taxon>Tracheophyta</taxon>
        <taxon>Spermatophyta</taxon>
        <taxon>Magnoliopsida</taxon>
        <taxon>eudicotyledons</taxon>
        <taxon>Gunneridae</taxon>
        <taxon>Pentapetalae</taxon>
        <taxon>rosids</taxon>
        <taxon>fabids</taxon>
        <taxon>Fabales</taxon>
        <taxon>Fabaceae</taxon>
        <taxon>Papilionoideae</taxon>
        <taxon>50 kb inversion clade</taxon>
        <taxon>NPAAA clade</taxon>
        <taxon>Hologalegina</taxon>
        <taxon>IRL clade</taxon>
        <taxon>Trifolieae</taxon>
        <taxon>Medicago</taxon>
    </lineage>
</organism>
<dbReference type="AlphaFoldDB" id="G7KE41"/>
<evidence type="ECO:0000313" key="1">
    <source>
        <dbReference type="EMBL" id="AES98532.1"/>
    </source>
</evidence>
<reference evidence="1 3" key="1">
    <citation type="journal article" date="2011" name="Nature">
        <title>The Medicago genome provides insight into the evolution of rhizobial symbioses.</title>
        <authorList>
            <person name="Young N.D."/>
            <person name="Debelle F."/>
            <person name="Oldroyd G.E."/>
            <person name="Geurts R."/>
            <person name="Cannon S.B."/>
            <person name="Udvardi M.K."/>
            <person name="Benedito V.A."/>
            <person name="Mayer K.F."/>
            <person name="Gouzy J."/>
            <person name="Schoof H."/>
            <person name="Van de Peer Y."/>
            <person name="Proost S."/>
            <person name="Cook D.R."/>
            <person name="Meyers B.C."/>
            <person name="Spannagl M."/>
            <person name="Cheung F."/>
            <person name="De Mita S."/>
            <person name="Krishnakumar V."/>
            <person name="Gundlach H."/>
            <person name="Zhou S."/>
            <person name="Mudge J."/>
            <person name="Bharti A.K."/>
            <person name="Murray J.D."/>
            <person name="Naoumkina M.A."/>
            <person name="Rosen B."/>
            <person name="Silverstein K.A."/>
            <person name="Tang H."/>
            <person name="Rombauts S."/>
            <person name="Zhao P.X."/>
            <person name="Zhou P."/>
            <person name="Barbe V."/>
            <person name="Bardou P."/>
            <person name="Bechner M."/>
            <person name="Bellec A."/>
            <person name="Berger A."/>
            <person name="Berges H."/>
            <person name="Bidwell S."/>
            <person name="Bisseling T."/>
            <person name="Choisne N."/>
            <person name="Couloux A."/>
            <person name="Denny R."/>
            <person name="Deshpande S."/>
            <person name="Dai X."/>
            <person name="Doyle J.J."/>
            <person name="Dudez A.M."/>
            <person name="Farmer A.D."/>
            <person name="Fouteau S."/>
            <person name="Franken C."/>
            <person name="Gibelin C."/>
            <person name="Gish J."/>
            <person name="Goldstein S."/>
            <person name="Gonzalez A.J."/>
            <person name="Green P.J."/>
            <person name="Hallab A."/>
            <person name="Hartog M."/>
            <person name="Hua A."/>
            <person name="Humphray S.J."/>
            <person name="Jeong D.H."/>
            <person name="Jing Y."/>
            <person name="Jocker A."/>
            <person name="Kenton S.M."/>
            <person name="Kim D.J."/>
            <person name="Klee K."/>
            <person name="Lai H."/>
            <person name="Lang C."/>
            <person name="Lin S."/>
            <person name="Macmil S.L."/>
            <person name="Magdelenat G."/>
            <person name="Matthews L."/>
            <person name="McCorrison J."/>
            <person name="Monaghan E.L."/>
            <person name="Mun J.H."/>
            <person name="Najar F.Z."/>
            <person name="Nicholson C."/>
            <person name="Noirot C."/>
            <person name="O'Bleness M."/>
            <person name="Paule C.R."/>
            <person name="Poulain J."/>
            <person name="Prion F."/>
            <person name="Qin B."/>
            <person name="Qu C."/>
            <person name="Retzel E.F."/>
            <person name="Riddle C."/>
            <person name="Sallet E."/>
            <person name="Samain S."/>
            <person name="Samson N."/>
            <person name="Sanders I."/>
            <person name="Saurat O."/>
            <person name="Scarpelli C."/>
            <person name="Schiex T."/>
            <person name="Segurens B."/>
            <person name="Severin A.J."/>
            <person name="Sherrier D.J."/>
            <person name="Shi R."/>
            <person name="Sims S."/>
            <person name="Singer S.R."/>
            <person name="Sinharoy S."/>
            <person name="Sterck L."/>
            <person name="Viollet A."/>
            <person name="Wang B.B."/>
            <person name="Wang K."/>
            <person name="Wang M."/>
            <person name="Wang X."/>
            <person name="Warfsmann J."/>
            <person name="Weissenbach J."/>
            <person name="White D.D."/>
            <person name="White J.D."/>
            <person name="Wiley G.B."/>
            <person name="Wincker P."/>
            <person name="Xing Y."/>
            <person name="Yang L."/>
            <person name="Yao Z."/>
            <person name="Ying F."/>
            <person name="Zhai J."/>
            <person name="Zhou L."/>
            <person name="Zuber A."/>
            <person name="Denarie J."/>
            <person name="Dixon R.A."/>
            <person name="May G.D."/>
            <person name="Schwartz D.C."/>
            <person name="Rogers J."/>
            <person name="Quetier F."/>
            <person name="Town C.D."/>
            <person name="Roe B.A."/>
        </authorList>
    </citation>
    <scope>NUCLEOTIDE SEQUENCE [LARGE SCALE GENOMIC DNA]</scope>
    <source>
        <strain evidence="1">A17</strain>
        <strain evidence="2 3">cv. Jemalong A17</strain>
    </source>
</reference>
<protein>
    <submittedName>
        <fullName evidence="1 2">Uncharacterized protein</fullName>
    </submittedName>
</protein>
<reference evidence="1 3" key="2">
    <citation type="journal article" date="2014" name="BMC Genomics">
        <title>An improved genome release (version Mt4.0) for the model legume Medicago truncatula.</title>
        <authorList>
            <person name="Tang H."/>
            <person name="Krishnakumar V."/>
            <person name="Bidwell S."/>
            <person name="Rosen B."/>
            <person name="Chan A."/>
            <person name="Zhou S."/>
            <person name="Gentzbittel L."/>
            <person name="Childs K.L."/>
            <person name="Yandell M."/>
            <person name="Gundlach H."/>
            <person name="Mayer K.F."/>
            <person name="Schwartz D.C."/>
            <person name="Town C.D."/>
        </authorList>
    </citation>
    <scope>GENOME REANNOTATION</scope>
    <source>
        <strain evidence="2 3">cv. Jemalong A17</strain>
    </source>
</reference>
<dbReference type="HOGENOM" id="CLU_2926103_0_0_1"/>
<evidence type="ECO:0000313" key="2">
    <source>
        <dbReference type="EnsemblPlants" id="AES98532"/>
    </source>
</evidence>